<organism evidence="2 3">
    <name type="scientific">Beauveria bassiana</name>
    <name type="common">White muscardine disease fungus</name>
    <name type="synonym">Tritirachium shiotae</name>
    <dbReference type="NCBI Taxonomy" id="176275"/>
    <lineage>
        <taxon>Eukaryota</taxon>
        <taxon>Fungi</taxon>
        <taxon>Dikarya</taxon>
        <taxon>Ascomycota</taxon>
        <taxon>Pezizomycotina</taxon>
        <taxon>Sordariomycetes</taxon>
        <taxon>Hypocreomycetidae</taxon>
        <taxon>Hypocreales</taxon>
        <taxon>Cordycipitaceae</taxon>
        <taxon>Beauveria</taxon>
    </lineage>
</organism>
<proteinExistence type="predicted"/>
<keyword evidence="1" id="KW-0732">Signal</keyword>
<comment type="caution">
    <text evidence="2">The sequence shown here is derived from an EMBL/GenBank/DDBJ whole genome shotgun (WGS) entry which is preliminary data.</text>
</comment>
<feature type="chain" id="PRO_5014918162" evidence="1">
    <location>
        <begin position="20"/>
        <end position="62"/>
    </location>
</feature>
<accession>A0A2N6NRV5</accession>
<dbReference type="InterPro" id="IPR025649">
    <property type="entry name" value="DUF4360"/>
</dbReference>
<feature type="signal peptide" evidence="1">
    <location>
        <begin position="1"/>
        <end position="19"/>
    </location>
</feature>
<dbReference type="Proteomes" id="UP000235728">
    <property type="component" value="Unassembled WGS sequence"/>
</dbReference>
<evidence type="ECO:0000313" key="3">
    <source>
        <dbReference type="Proteomes" id="UP000235728"/>
    </source>
</evidence>
<reference evidence="2 3" key="1">
    <citation type="journal article" date="2016" name="Appl. Microbiol. Biotechnol.">
        <title>Characterization of T-DNA insertion mutants with decreased virulence in the entomopathogenic fungus Beauveria bassiana JEF-007.</title>
        <authorList>
            <person name="Kim S."/>
            <person name="Lee S.J."/>
            <person name="Nai Y.S."/>
            <person name="Yu J.S."/>
            <person name="Lee M.R."/>
            <person name="Yang Y.T."/>
            <person name="Kim J.S."/>
        </authorList>
    </citation>
    <scope>NUCLEOTIDE SEQUENCE [LARGE SCALE GENOMIC DNA]</scope>
    <source>
        <strain evidence="2 3">JEF-007</strain>
    </source>
</reference>
<sequence>MKLLGTVATILNITSTATATRPAPSNVRIKGVSVLGSGCPAGTADVQVDATGTLFRGHLFDL</sequence>
<protein>
    <submittedName>
        <fullName evidence="2">Uncharacterized protein</fullName>
    </submittedName>
</protein>
<dbReference type="AlphaFoldDB" id="A0A2N6NRV5"/>
<name>A0A2N6NRV5_BEABA</name>
<evidence type="ECO:0000256" key="1">
    <source>
        <dbReference type="SAM" id="SignalP"/>
    </source>
</evidence>
<dbReference type="EMBL" id="MRVG01000004">
    <property type="protein sequence ID" value="PMB69986.1"/>
    <property type="molecule type" value="Genomic_DNA"/>
</dbReference>
<dbReference type="Pfam" id="PF14273">
    <property type="entry name" value="DUF4360"/>
    <property type="match status" value="1"/>
</dbReference>
<gene>
    <name evidence="2" type="ORF">BM221_004634</name>
</gene>
<evidence type="ECO:0000313" key="2">
    <source>
        <dbReference type="EMBL" id="PMB69986.1"/>
    </source>
</evidence>